<name>A0A7V8V1G8_9BACT</name>
<accession>A0A7V8V1G8</accession>
<dbReference type="SUPFAM" id="SSF52047">
    <property type="entry name" value="RNI-like"/>
    <property type="match status" value="1"/>
</dbReference>
<reference evidence="1 2" key="1">
    <citation type="submission" date="2020-05" db="EMBL/GenBank/DDBJ databases">
        <title>Bremerella alba sp. nov., a novel planctomycete isolated from the surface of the macroalga Fucus spiralis.</title>
        <authorList>
            <person name="Godinho O."/>
            <person name="Botelho R."/>
            <person name="Albuquerque L."/>
            <person name="Wiegand S."/>
            <person name="Da Costa M.S."/>
            <person name="Lobo-Da-Cunha A."/>
            <person name="Jogler C."/>
            <person name="Lage O.M."/>
        </authorList>
    </citation>
    <scope>NUCLEOTIDE SEQUENCE [LARGE SCALE GENOMIC DNA]</scope>
    <source>
        <strain evidence="1 2">FF15</strain>
    </source>
</reference>
<proteinExistence type="predicted"/>
<organism evidence="1 2">
    <name type="scientific">Bremerella alba</name>
    <dbReference type="NCBI Taxonomy" id="980252"/>
    <lineage>
        <taxon>Bacteria</taxon>
        <taxon>Pseudomonadati</taxon>
        <taxon>Planctomycetota</taxon>
        <taxon>Planctomycetia</taxon>
        <taxon>Pirellulales</taxon>
        <taxon>Pirellulaceae</taxon>
        <taxon>Bremerella</taxon>
    </lineage>
</organism>
<dbReference type="Proteomes" id="UP000551616">
    <property type="component" value="Unassembled WGS sequence"/>
</dbReference>
<dbReference type="InterPro" id="IPR032675">
    <property type="entry name" value="LRR_dom_sf"/>
</dbReference>
<dbReference type="InterPro" id="IPR001611">
    <property type="entry name" value="Leu-rich_rpt"/>
</dbReference>
<dbReference type="PANTHER" id="PTHR13318">
    <property type="entry name" value="PARTNER OF PAIRED, ISOFORM B-RELATED"/>
    <property type="match status" value="1"/>
</dbReference>
<evidence type="ECO:0000313" key="1">
    <source>
        <dbReference type="EMBL" id="MBA2113188.1"/>
    </source>
</evidence>
<protein>
    <recommendedName>
        <fullName evidence="3">Leucine Rich repeats (2 copies)</fullName>
    </recommendedName>
</protein>
<sequence length="682" mass="77165">MSGFPRKSLQTKQTEPEAYSGSVFSCARARSWQANRLQVTLEYCESFHFTGIVRSFYHIGALPRTLRDFPLQLSTAAILILSAVTMQADAPSRAEIDARFQTQLNALAAKCDEVNLPEQAERTRTWIIPPYGQANLFYLVPESDPLQPASDASQLVQFWYQKFRTIRNEHADALYQHAQDLLVAHQGAQSYQTLHEVLRENPDHADARRILGYANVNDTWRRPGVVTRAKQPRYSHPKFDWPAKSFWQIDTPHFQILTNTSEAEGLKLGERLEIVYSAWEQMFFSFWSNELQLAGYFDGGSPSPVRKKFQIVLFKTRGEYVNYLEKVQPRIGITLGIYQFDEEKVYLFHDDSAASHATWHHEVSHQLFQEYRSASKDVGLNFNFWAIEGVAMYMESLRIFDGYVTLGGVDASRLQFARNRFFTGGFYLPIEKLAAMSRDDIQKSPDIGAIYSESAGVAQMFLDLPPDSNPAIKKWRESFVEYLKEIYLGRDQANSLFETVKDPSTFSLDQRYQDYLKIGDKDVLAIPEGAPTTDLVLSSMDKITDASLTRIGTFESLRWLDLTKTKITDAGIAHLTGCRSLRDLSLATTRLSDAGLAAIGKLSTLEELDISGTPVTDAGLDHLRSLSNLKVLRMAVTQITDEGLLKLAGLQDLQMIDARQTQITPQGIERLKQSLPQVVVHQ</sequence>
<gene>
    <name evidence="1" type="ORF">HOV93_03360</name>
</gene>
<dbReference type="AlphaFoldDB" id="A0A7V8V1G8"/>
<evidence type="ECO:0000313" key="2">
    <source>
        <dbReference type="Proteomes" id="UP000551616"/>
    </source>
</evidence>
<evidence type="ECO:0008006" key="3">
    <source>
        <dbReference type="Google" id="ProtNLM"/>
    </source>
</evidence>
<keyword evidence="2" id="KW-1185">Reference proteome</keyword>
<dbReference type="Pfam" id="PF13516">
    <property type="entry name" value="LRR_6"/>
    <property type="match status" value="2"/>
</dbReference>
<dbReference type="EMBL" id="JABRWO010000001">
    <property type="protein sequence ID" value="MBA2113188.1"/>
    <property type="molecule type" value="Genomic_DNA"/>
</dbReference>
<dbReference type="GO" id="GO:0019005">
    <property type="term" value="C:SCF ubiquitin ligase complex"/>
    <property type="evidence" value="ECO:0007669"/>
    <property type="project" value="TreeGrafter"/>
</dbReference>
<dbReference type="SMART" id="SM00368">
    <property type="entry name" value="LRR_RI"/>
    <property type="match status" value="3"/>
</dbReference>
<comment type="caution">
    <text evidence="1">The sequence shown here is derived from an EMBL/GenBank/DDBJ whole genome shotgun (WGS) entry which is preliminary data.</text>
</comment>
<dbReference type="Gene3D" id="3.80.10.10">
    <property type="entry name" value="Ribonuclease Inhibitor"/>
    <property type="match status" value="2"/>
</dbReference>
<dbReference type="GO" id="GO:0031146">
    <property type="term" value="P:SCF-dependent proteasomal ubiquitin-dependent protein catabolic process"/>
    <property type="evidence" value="ECO:0007669"/>
    <property type="project" value="TreeGrafter"/>
</dbReference>